<evidence type="ECO:0000256" key="4">
    <source>
        <dbReference type="ARBA" id="ARBA00022679"/>
    </source>
</evidence>
<dbReference type="InterPro" id="IPR059100">
    <property type="entry name" value="TSP3_bac"/>
</dbReference>
<dbReference type="Pfam" id="PF03734">
    <property type="entry name" value="YkuD"/>
    <property type="match status" value="1"/>
</dbReference>
<comment type="pathway">
    <text evidence="2 10">Cell wall biogenesis; peptidoglycan biosynthesis.</text>
</comment>
<evidence type="ECO:0000256" key="9">
    <source>
        <dbReference type="ARBA" id="ARBA00023316"/>
    </source>
</evidence>
<dbReference type="Gene3D" id="2.40.440.10">
    <property type="entry name" value="L,D-transpeptidase catalytic domain-like"/>
    <property type="match status" value="1"/>
</dbReference>
<feature type="active site" description="Proton donor/acceptor" evidence="10">
    <location>
        <position position="207"/>
    </location>
</feature>
<dbReference type="GO" id="GO:0071972">
    <property type="term" value="F:peptidoglycan L,D-transpeptidase activity"/>
    <property type="evidence" value="ECO:0007669"/>
    <property type="project" value="TreeGrafter"/>
</dbReference>
<reference evidence="13 14" key="1">
    <citation type="journal article" date="2016" name="Nat. Commun.">
        <title>Thousands of microbial genomes shed light on interconnected biogeochemical processes in an aquifer system.</title>
        <authorList>
            <person name="Anantharaman K."/>
            <person name="Brown C.T."/>
            <person name="Hug L.A."/>
            <person name="Sharon I."/>
            <person name="Castelle C.J."/>
            <person name="Probst A.J."/>
            <person name="Thomas B.C."/>
            <person name="Singh A."/>
            <person name="Wilkins M.J."/>
            <person name="Karaoz U."/>
            <person name="Brodie E.L."/>
            <person name="Williams K.H."/>
            <person name="Hubbard S.S."/>
            <person name="Banfield J.F."/>
        </authorList>
    </citation>
    <scope>NUCLEOTIDE SEQUENCE [LARGE SCALE GENOMIC DNA]</scope>
</reference>
<keyword evidence="6" id="KW-0106">Calcium</keyword>
<feature type="domain" description="L,D-TPase catalytic" evidence="12">
    <location>
        <begin position="129"/>
        <end position="247"/>
    </location>
</feature>
<accession>A0A1G1Y4A6</accession>
<name>A0A1G1Y4A6_9BACT</name>
<protein>
    <recommendedName>
        <fullName evidence="12">L,D-TPase catalytic domain-containing protein</fullName>
    </recommendedName>
</protein>
<dbReference type="GO" id="GO:0018104">
    <property type="term" value="P:peptidoglycan-protein cross-linking"/>
    <property type="evidence" value="ECO:0007669"/>
    <property type="project" value="TreeGrafter"/>
</dbReference>
<keyword evidence="5 11" id="KW-0732">Signal</keyword>
<keyword evidence="8 10" id="KW-0573">Peptidoglycan synthesis</keyword>
<dbReference type="PROSITE" id="PS00018">
    <property type="entry name" value="EF_HAND_1"/>
    <property type="match status" value="1"/>
</dbReference>
<keyword evidence="7 10" id="KW-0133">Cell shape</keyword>
<dbReference type="InterPro" id="IPR028974">
    <property type="entry name" value="TSP_type-3_rpt"/>
</dbReference>
<dbReference type="PANTHER" id="PTHR30582:SF2">
    <property type="entry name" value="L,D-TRANSPEPTIDASE YCIB-RELATED"/>
    <property type="match status" value="1"/>
</dbReference>
<dbReference type="Pfam" id="PF18884">
    <property type="entry name" value="TSP3_bac"/>
    <property type="match status" value="4"/>
</dbReference>
<dbReference type="InterPro" id="IPR050979">
    <property type="entry name" value="LD-transpeptidase"/>
</dbReference>
<dbReference type="SUPFAM" id="SSF141523">
    <property type="entry name" value="L,D-transpeptidase catalytic domain-like"/>
    <property type="match status" value="1"/>
</dbReference>
<keyword evidence="9 10" id="KW-0961">Cell wall biogenesis/degradation</keyword>
<dbReference type="GO" id="GO:0071555">
    <property type="term" value="P:cell wall organization"/>
    <property type="evidence" value="ECO:0007669"/>
    <property type="project" value="UniProtKB-UniRule"/>
</dbReference>
<evidence type="ECO:0000256" key="5">
    <source>
        <dbReference type="ARBA" id="ARBA00022729"/>
    </source>
</evidence>
<dbReference type="InterPro" id="IPR005490">
    <property type="entry name" value="LD_TPept_cat_dom"/>
</dbReference>
<comment type="caution">
    <text evidence="13">The sequence shown here is derived from an EMBL/GenBank/DDBJ whole genome shotgun (WGS) entry which is preliminary data.</text>
</comment>
<dbReference type="PROSITE" id="PS52029">
    <property type="entry name" value="LD_TPASE"/>
    <property type="match status" value="1"/>
</dbReference>
<dbReference type="InterPro" id="IPR038063">
    <property type="entry name" value="Transpep_catalytic_dom"/>
</dbReference>
<organism evidence="13 14">
    <name type="scientific">Candidatus Buchananbacteria bacterium RIFCSPHIGHO2_01_FULL_47_11b</name>
    <dbReference type="NCBI Taxonomy" id="1797537"/>
    <lineage>
        <taxon>Bacteria</taxon>
        <taxon>Candidatus Buchananiibacteriota</taxon>
    </lineage>
</organism>
<dbReference type="GO" id="GO:0005509">
    <property type="term" value="F:calcium ion binding"/>
    <property type="evidence" value="ECO:0007669"/>
    <property type="project" value="InterPro"/>
</dbReference>
<evidence type="ECO:0000256" key="6">
    <source>
        <dbReference type="ARBA" id="ARBA00022837"/>
    </source>
</evidence>
<evidence type="ECO:0000256" key="2">
    <source>
        <dbReference type="ARBA" id="ARBA00004752"/>
    </source>
</evidence>
<comment type="subcellular location">
    <subcellularLocation>
        <location evidence="1">Secreted</location>
    </subcellularLocation>
</comment>
<keyword evidence="4" id="KW-0808">Transferase</keyword>
<dbReference type="GO" id="GO:0016740">
    <property type="term" value="F:transferase activity"/>
    <property type="evidence" value="ECO:0007669"/>
    <property type="project" value="UniProtKB-KW"/>
</dbReference>
<keyword evidence="3" id="KW-0964">Secreted</keyword>
<dbReference type="GO" id="GO:0008360">
    <property type="term" value="P:regulation of cell shape"/>
    <property type="evidence" value="ECO:0007669"/>
    <property type="project" value="UniProtKB-UniRule"/>
</dbReference>
<feature type="active site" description="Nucleophile" evidence="10">
    <location>
        <position position="223"/>
    </location>
</feature>
<dbReference type="InterPro" id="IPR018247">
    <property type="entry name" value="EF_Hand_1_Ca_BS"/>
</dbReference>
<dbReference type="CDD" id="cd16913">
    <property type="entry name" value="YkuD_like"/>
    <property type="match status" value="1"/>
</dbReference>
<dbReference type="PANTHER" id="PTHR30582">
    <property type="entry name" value="L,D-TRANSPEPTIDASE"/>
    <property type="match status" value="1"/>
</dbReference>
<evidence type="ECO:0000256" key="3">
    <source>
        <dbReference type="ARBA" id="ARBA00022525"/>
    </source>
</evidence>
<dbReference type="GO" id="GO:0005576">
    <property type="term" value="C:extracellular region"/>
    <property type="evidence" value="ECO:0007669"/>
    <property type="project" value="TreeGrafter"/>
</dbReference>
<evidence type="ECO:0000256" key="10">
    <source>
        <dbReference type="PROSITE-ProRule" id="PRU01373"/>
    </source>
</evidence>
<gene>
    <name evidence="13" type="ORF">A2840_00910</name>
</gene>
<evidence type="ECO:0000259" key="12">
    <source>
        <dbReference type="PROSITE" id="PS52029"/>
    </source>
</evidence>
<dbReference type="EMBL" id="MHIG01000033">
    <property type="protein sequence ID" value="OGY46407.1"/>
    <property type="molecule type" value="Genomic_DNA"/>
</dbReference>
<evidence type="ECO:0000256" key="7">
    <source>
        <dbReference type="ARBA" id="ARBA00022960"/>
    </source>
</evidence>
<dbReference type="UniPathway" id="UPA00219"/>
<evidence type="ECO:0000256" key="11">
    <source>
        <dbReference type="SAM" id="SignalP"/>
    </source>
</evidence>
<dbReference type="Proteomes" id="UP000178385">
    <property type="component" value="Unassembled WGS sequence"/>
</dbReference>
<dbReference type="Gene3D" id="4.10.1080.10">
    <property type="entry name" value="TSP type-3 repeat"/>
    <property type="match status" value="1"/>
</dbReference>
<evidence type="ECO:0000313" key="14">
    <source>
        <dbReference type="Proteomes" id="UP000178385"/>
    </source>
</evidence>
<dbReference type="AlphaFoldDB" id="A0A1G1Y4A6"/>
<feature type="chain" id="PRO_5009581463" description="L,D-TPase catalytic domain-containing protein" evidence="11">
    <location>
        <begin position="26"/>
        <end position="247"/>
    </location>
</feature>
<evidence type="ECO:0000256" key="8">
    <source>
        <dbReference type="ARBA" id="ARBA00022984"/>
    </source>
</evidence>
<proteinExistence type="predicted"/>
<feature type="signal peptide" evidence="11">
    <location>
        <begin position="1"/>
        <end position="25"/>
    </location>
</feature>
<evidence type="ECO:0000256" key="1">
    <source>
        <dbReference type="ARBA" id="ARBA00004613"/>
    </source>
</evidence>
<evidence type="ECO:0000313" key="13">
    <source>
        <dbReference type="EMBL" id="OGY46407.1"/>
    </source>
</evidence>
<dbReference type="SUPFAM" id="SSF103647">
    <property type="entry name" value="TSP type-3 repeat"/>
    <property type="match status" value="1"/>
</dbReference>
<sequence>MRFIPTTTLLIALIGLFALAQPTLAADTDGDGLSDELELLYQTDSTQADTDGDGFSDWLEIFHGYSPLHAEPIRLSSLDSDNDGAPDSWEIRLGLNLHNPDTDGDGYLDGQEIFAGFDPADPAPKQKDKRIVVDIKSQTLTYYFDNIQLEHFKISGGVASMPTPQGEFAVLDKVPVKRYGGPGFNFDYPNTKWNLHFTTDYWRYYIHGAYWHDNFGTPMSHGCVNVAYNQMERLFNFAEIGTPVEIS</sequence>